<name>B8J8G6_ANAD2</name>
<feature type="region of interest" description="Disordered" evidence="1">
    <location>
        <begin position="385"/>
        <end position="404"/>
    </location>
</feature>
<keyword evidence="3" id="KW-1185">Reference proteome</keyword>
<dbReference type="AlphaFoldDB" id="B8J8G6"/>
<proteinExistence type="predicted"/>
<protein>
    <recommendedName>
        <fullName evidence="4">DUF3352 domain-containing protein</fullName>
    </recommendedName>
</protein>
<evidence type="ECO:0000313" key="3">
    <source>
        <dbReference type="Proteomes" id="UP000007089"/>
    </source>
</evidence>
<evidence type="ECO:0000313" key="2">
    <source>
        <dbReference type="EMBL" id="ACL67252.1"/>
    </source>
</evidence>
<dbReference type="HOGENOM" id="CLU_505925_0_0_7"/>
<reference evidence="2" key="1">
    <citation type="submission" date="2009-01" db="EMBL/GenBank/DDBJ databases">
        <title>Complete sequence of Anaeromyxobacter dehalogenans 2CP-1.</title>
        <authorList>
            <consortium name="US DOE Joint Genome Institute"/>
            <person name="Lucas S."/>
            <person name="Copeland A."/>
            <person name="Lapidus A."/>
            <person name="Glavina del Rio T."/>
            <person name="Dalin E."/>
            <person name="Tice H."/>
            <person name="Bruce D."/>
            <person name="Goodwin L."/>
            <person name="Pitluck S."/>
            <person name="Saunders E."/>
            <person name="Brettin T."/>
            <person name="Detter J.C."/>
            <person name="Han C."/>
            <person name="Larimer F."/>
            <person name="Land M."/>
            <person name="Hauser L."/>
            <person name="Kyrpides N."/>
            <person name="Ovchinnikova G."/>
            <person name="Beliaev A.S."/>
            <person name="Richardson P."/>
        </authorList>
    </citation>
    <scope>NUCLEOTIDE SEQUENCE</scope>
    <source>
        <strain evidence="2">2CP-1</strain>
    </source>
</reference>
<dbReference type="RefSeq" id="WP_015934981.1">
    <property type="nucleotide sequence ID" value="NC_011891.1"/>
</dbReference>
<gene>
    <name evidence="2" type="ordered locus">A2cp1_3929</name>
</gene>
<evidence type="ECO:0000256" key="1">
    <source>
        <dbReference type="SAM" id="MobiDB-lite"/>
    </source>
</evidence>
<organism evidence="2 3">
    <name type="scientific">Anaeromyxobacter dehalogenans (strain ATCC BAA-258 / DSM 21875 / 2CP-1)</name>
    <dbReference type="NCBI Taxonomy" id="455488"/>
    <lineage>
        <taxon>Bacteria</taxon>
        <taxon>Pseudomonadati</taxon>
        <taxon>Myxococcota</taxon>
        <taxon>Myxococcia</taxon>
        <taxon>Myxococcales</taxon>
        <taxon>Cystobacterineae</taxon>
        <taxon>Anaeromyxobacteraceae</taxon>
        <taxon>Anaeromyxobacter</taxon>
    </lineage>
</organism>
<sequence>MLRRLLLPALLAVALGAGGCRGRSPGPPPERFVPAAVRAVVVVPETGRASRELAALHAAVSAFPGATAVAEARGAIAAQLGFDPLDPKGLAEAGVDARRGAALALLDAGGAPPRALLVLPVGDAARMDALLARLARERLGADLRTAEPRGTFSTVAFRRAAGEPIALAYLVTQRTALVSQGPGAADLVAEAAGLAPERALAGDAAFGAARRALGDAPAAVAFAPPGSPLLARAWPVRDGLALGLSGGPGGLRASAAVLLGAREPSFRALAGGGAAAALLARLHPEAQLAARWDGEPGPLGGKLVPMLSRADRARLAARGLDPQRDGFDLLAPGVALALSLSPGLELTGLTEATLRADPLRLVRLEAVARVKDRERARAAFDRIAPPPRRPRAARAGAGSPAPGTWRIATPSGELAWRLDGDRLALAGGAPGALDALVARLDGGGDGFRAPTRAAGAALKGGLGGAVLDVQRLVAGVRALPEDAFGTGPSGFVVRSVVDRFLEPAARLSAVSLGAQLAEGALVLAAEVEVMPSAPQVRP</sequence>
<dbReference type="Proteomes" id="UP000007089">
    <property type="component" value="Chromosome"/>
</dbReference>
<dbReference type="EMBL" id="CP001359">
    <property type="protein sequence ID" value="ACL67252.1"/>
    <property type="molecule type" value="Genomic_DNA"/>
</dbReference>
<dbReference type="KEGG" id="acp:A2cp1_3929"/>
<dbReference type="PROSITE" id="PS51257">
    <property type="entry name" value="PROKAR_LIPOPROTEIN"/>
    <property type="match status" value="1"/>
</dbReference>
<feature type="compositionally biased region" description="Low complexity" evidence="1">
    <location>
        <begin position="393"/>
        <end position="403"/>
    </location>
</feature>
<accession>B8J8G6</accession>
<evidence type="ECO:0008006" key="4">
    <source>
        <dbReference type="Google" id="ProtNLM"/>
    </source>
</evidence>